<dbReference type="EMBL" id="FNDN01000031">
    <property type="protein sequence ID" value="SDJ34988.1"/>
    <property type="molecule type" value="Genomic_DNA"/>
</dbReference>
<name>A0A1G8T0G0_9NOCA</name>
<keyword evidence="3" id="KW-1185">Reference proteome</keyword>
<evidence type="ECO:0000313" key="2">
    <source>
        <dbReference type="EMBL" id="SDJ34988.1"/>
    </source>
</evidence>
<feature type="region of interest" description="Disordered" evidence="1">
    <location>
        <begin position="209"/>
        <end position="235"/>
    </location>
</feature>
<feature type="compositionally biased region" description="Low complexity" evidence="1">
    <location>
        <begin position="209"/>
        <end position="221"/>
    </location>
</feature>
<proteinExistence type="predicted"/>
<gene>
    <name evidence="2" type="ORF">SAMN05444695_1312</name>
</gene>
<protein>
    <submittedName>
        <fullName evidence="2">Uncharacterized protein</fullName>
    </submittedName>
</protein>
<sequence>MITGDVPVREIPARAGQIDRFGTAPARPGMDPRTRGAHNLRPDDPDQMSEHSPRAWGRHFPTSIDTTRPSPRTSLPHGPNRPQTSPTTTFMPRGTRNLPQQLARVSGSPHTWGRLLRDTPSDGAFHAPRYQQRLEHVHQIPWLLATTSDSNFHGFDGPPPGLPQRALSWYYQRVLAAGTRNRTAQEALIGVLNMTRHPAKLLTPRVAGPTLVSTRPTTTLPTPTPGPRQSCVAMI</sequence>
<feature type="compositionally biased region" description="Basic and acidic residues" evidence="1">
    <location>
        <begin position="30"/>
        <end position="53"/>
    </location>
</feature>
<evidence type="ECO:0000256" key="1">
    <source>
        <dbReference type="SAM" id="MobiDB-lite"/>
    </source>
</evidence>
<dbReference type="AlphaFoldDB" id="A0A1G8T0G0"/>
<dbReference type="AntiFam" id="ANF00057">
    <property type="entry name" value="Translation of E. coli type CRISPR repeat"/>
</dbReference>
<feature type="compositionally biased region" description="Polar residues" evidence="1">
    <location>
        <begin position="63"/>
        <end position="73"/>
    </location>
</feature>
<feature type="region of interest" description="Disordered" evidence="1">
    <location>
        <begin position="1"/>
        <end position="94"/>
    </location>
</feature>
<accession>A0A1G8T0G0</accession>
<dbReference type="Proteomes" id="UP000183263">
    <property type="component" value="Unassembled WGS sequence"/>
</dbReference>
<reference evidence="2 3" key="1">
    <citation type="submission" date="2016-10" db="EMBL/GenBank/DDBJ databases">
        <authorList>
            <person name="de Groot N.N."/>
        </authorList>
    </citation>
    <scope>NUCLEOTIDE SEQUENCE [LARGE SCALE GENOMIC DNA]</scope>
    <source>
        <strain evidence="2 3">DSM 44892</strain>
    </source>
</reference>
<feature type="compositionally biased region" description="Polar residues" evidence="1">
    <location>
        <begin position="81"/>
        <end position="90"/>
    </location>
</feature>
<organism evidence="2 3">
    <name type="scientific">Rhodococcus triatomae</name>
    <dbReference type="NCBI Taxonomy" id="300028"/>
    <lineage>
        <taxon>Bacteria</taxon>
        <taxon>Bacillati</taxon>
        <taxon>Actinomycetota</taxon>
        <taxon>Actinomycetes</taxon>
        <taxon>Mycobacteriales</taxon>
        <taxon>Nocardiaceae</taxon>
        <taxon>Rhodococcus</taxon>
    </lineage>
</organism>
<evidence type="ECO:0000313" key="3">
    <source>
        <dbReference type="Proteomes" id="UP000183263"/>
    </source>
</evidence>